<proteinExistence type="predicted"/>
<dbReference type="Proteomes" id="UP000296049">
    <property type="component" value="Unassembled WGS sequence"/>
</dbReference>
<keyword evidence="3" id="KW-1185">Reference proteome</keyword>
<evidence type="ECO:0000313" key="2">
    <source>
        <dbReference type="EMBL" id="EOA98899.1"/>
    </source>
</evidence>
<dbReference type="EMBL" id="KB743404">
    <property type="protein sequence ID" value="EOA98899.1"/>
    <property type="molecule type" value="Genomic_DNA"/>
</dbReference>
<evidence type="ECO:0000256" key="1">
    <source>
        <dbReference type="SAM" id="MobiDB-lite"/>
    </source>
</evidence>
<protein>
    <submittedName>
        <fullName evidence="2">Uncharacterized protein</fullName>
    </submittedName>
</protein>
<accession>R0LBT4</accession>
<organism evidence="2 3">
    <name type="scientific">Anas platyrhynchos</name>
    <name type="common">Mallard</name>
    <name type="synonym">Anas boschas</name>
    <dbReference type="NCBI Taxonomy" id="8839"/>
    <lineage>
        <taxon>Eukaryota</taxon>
        <taxon>Metazoa</taxon>
        <taxon>Chordata</taxon>
        <taxon>Craniata</taxon>
        <taxon>Vertebrata</taxon>
        <taxon>Euteleostomi</taxon>
        <taxon>Archelosauria</taxon>
        <taxon>Archosauria</taxon>
        <taxon>Dinosauria</taxon>
        <taxon>Saurischia</taxon>
        <taxon>Theropoda</taxon>
        <taxon>Coelurosauria</taxon>
        <taxon>Aves</taxon>
        <taxon>Neognathae</taxon>
        <taxon>Galloanserae</taxon>
        <taxon>Anseriformes</taxon>
        <taxon>Anatidae</taxon>
        <taxon>Anatinae</taxon>
        <taxon>Anas</taxon>
    </lineage>
</organism>
<feature type="region of interest" description="Disordered" evidence="1">
    <location>
        <begin position="189"/>
        <end position="242"/>
    </location>
</feature>
<sequence length="486" mass="53337">MQTFPCCAPADADFSISARGFFTLWLANTHSKSDVSSWALSRYSDYIYTSRFLEPSGFGVAALTTGDAKGEEMYRKGAEGKEETTERRFTTGALRDTQPHLAMRDFGERFGVTPAVRVVSFKEWRGPKTASLGLDVLADALMVVVVVVRAASRRVKGRNAVKIEDKILPVAHRGRVMLVARQSHCKRRREEELFRNQPPGAGNLGAPRSSLFRGTGEEPKKWPARGRRRFAPPLPQKQPADTPVLQMQSTESLRALDKPVHAGQDGTLLAHNLAGGCIEHFFSALSVPHLAAMLVKGGVIWLSRHHGGTACGLGFLAASPPHSAAPGSYIKQYKNDAAAFSLRCIPAVCSTASPAFEKYTNIELDKTMCLHVVGFQSLVQFLADRSESKRRKQKDVVKPSALPVGKSLQYRFPDCRLAKTHQVNIKNDERVLFGPFPTATKHLPSVAPPPPQHTVVDKASGMVYATIDVPGVVVGWMIAYRVFKHD</sequence>
<dbReference type="AlphaFoldDB" id="R0LBT4"/>
<gene>
    <name evidence="2" type="ORF">Anapl_04197</name>
</gene>
<reference evidence="3" key="1">
    <citation type="journal article" date="2013" name="Nat. Genet.">
        <title>The duck genome and transcriptome provide insight into an avian influenza virus reservoir species.</title>
        <authorList>
            <person name="Huang Y."/>
            <person name="Li Y."/>
            <person name="Burt D.W."/>
            <person name="Chen H."/>
            <person name="Zhang Y."/>
            <person name="Qian W."/>
            <person name="Kim H."/>
            <person name="Gan S."/>
            <person name="Zhao Y."/>
            <person name="Li J."/>
            <person name="Yi K."/>
            <person name="Feng H."/>
            <person name="Zhu P."/>
            <person name="Li B."/>
            <person name="Liu Q."/>
            <person name="Fairley S."/>
            <person name="Magor K.E."/>
            <person name="Du Z."/>
            <person name="Hu X."/>
            <person name="Goodman L."/>
            <person name="Tafer H."/>
            <person name="Vignal A."/>
            <person name="Lee T."/>
            <person name="Kim K.W."/>
            <person name="Sheng Z."/>
            <person name="An Y."/>
            <person name="Searle S."/>
            <person name="Herrero J."/>
            <person name="Groenen M.A."/>
            <person name="Crooijmans R.P."/>
            <person name="Faraut T."/>
            <person name="Cai Q."/>
            <person name="Webster R.G."/>
            <person name="Aldridge J.R."/>
            <person name="Warren W.C."/>
            <person name="Bartschat S."/>
            <person name="Kehr S."/>
            <person name="Marz M."/>
            <person name="Stadler P.F."/>
            <person name="Smith J."/>
            <person name="Kraus R.H."/>
            <person name="Zhao Y."/>
            <person name="Ren L."/>
            <person name="Fei J."/>
            <person name="Morisson M."/>
            <person name="Kaiser P."/>
            <person name="Griffin D.K."/>
            <person name="Rao M."/>
            <person name="Pitel F."/>
            <person name="Wang J."/>
            <person name="Li N."/>
        </authorList>
    </citation>
    <scope>NUCLEOTIDE SEQUENCE [LARGE SCALE GENOMIC DNA]</scope>
</reference>
<evidence type="ECO:0000313" key="3">
    <source>
        <dbReference type="Proteomes" id="UP000296049"/>
    </source>
</evidence>
<name>R0LBT4_ANAPL</name>